<dbReference type="Pfam" id="PF03069">
    <property type="entry name" value="FmdA_AmdA"/>
    <property type="match status" value="1"/>
</dbReference>
<dbReference type="AlphaFoldDB" id="A0A059B0A2"/>
<dbReference type="GO" id="GO:0016811">
    <property type="term" value="F:hydrolase activity, acting on carbon-nitrogen (but not peptide) bonds, in linear amides"/>
    <property type="evidence" value="ECO:0007669"/>
    <property type="project" value="InterPro"/>
</dbReference>
<feature type="non-terminal residue" evidence="1">
    <location>
        <position position="75"/>
    </location>
</feature>
<name>A0A059B0A2_EUCGR</name>
<evidence type="ECO:0000313" key="1">
    <source>
        <dbReference type="EMBL" id="KCW59538.1"/>
    </source>
</evidence>
<dbReference type="InParanoid" id="A0A059B0A2"/>
<dbReference type="OMA" id="FFRVETI"/>
<sequence>MVQHGLMLVIPVGVKRKPHEVALPLHSRWHPEIPPFAEVRTSEVFRVQTVDDSGGSGIMREDPAEDIKYADLPVH</sequence>
<reference evidence="1" key="1">
    <citation type="submission" date="2013-07" db="EMBL/GenBank/DDBJ databases">
        <title>The genome of Eucalyptus grandis.</title>
        <authorList>
            <person name="Schmutz J."/>
            <person name="Hayes R."/>
            <person name="Myburg A."/>
            <person name="Tuskan G."/>
            <person name="Grattapaglia D."/>
            <person name="Rokhsar D.S."/>
        </authorList>
    </citation>
    <scope>NUCLEOTIDE SEQUENCE</scope>
    <source>
        <tissue evidence="1">Leaf extractions</tissue>
    </source>
</reference>
<proteinExistence type="predicted"/>
<dbReference type="Gramene" id="KCW59538">
    <property type="protein sequence ID" value="KCW59538"/>
    <property type="gene ID" value="EUGRSUZ_H02294"/>
</dbReference>
<gene>
    <name evidence="1" type="ORF">EUGRSUZ_H02294</name>
</gene>
<dbReference type="STRING" id="71139.A0A059B0A2"/>
<accession>A0A059B0A2</accession>
<organism evidence="1">
    <name type="scientific">Eucalyptus grandis</name>
    <name type="common">Flooded gum</name>
    <dbReference type="NCBI Taxonomy" id="71139"/>
    <lineage>
        <taxon>Eukaryota</taxon>
        <taxon>Viridiplantae</taxon>
        <taxon>Streptophyta</taxon>
        <taxon>Embryophyta</taxon>
        <taxon>Tracheophyta</taxon>
        <taxon>Spermatophyta</taxon>
        <taxon>Magnoliopsida</taxon>
        <taxon>eudicotyledons</taxon>
        <taxon>Gunneridae</taxon>
        <taxon>Pentapetalae</taxon>
        <taxon>rosids</taxon>
        <taxon>malvids</taxon>
        <taxon>Myrtales</taxon>
        <taxon>Myrtaceae</taxon>
        <taxon>Myrtoideae</taxon>
        <taxon>Eucalypteae</taxon>
        <taxon>Eucalyptus</taxon>
    </lineage>
</organism>
<dbReference type="EMBL" id="KK198760">
    <property type="protein sequence ID" value="KCW59538.1"/>
    <property type="molecule type" value="Genomic_DNA"/>
</dbReference>
<protein>
    <submittedName>
        <fullName evidence="1">Uncharacterized protein</fullName>
    </submittedName>
</protein>
<dbReference type="InterPro" id="IPR004304">
    <property type="entry name" value="FmdA_AmdA"/>
</dbReference>